<dbReference type="AlphaFoldDB" id="A0A804QZ07"/>
<dbReference type="Proteomes" id="UP000007305">
    <property type="component" value="Chromosome 9"/>
</dbReference>
<dbReference type="EnsemblPlants" id="Zm00001eb380230_T001">
    <property type="protein sequence ID" value="Zm00001eb380230_P001"/>
    <property type="gene ID" value="Zm00001eb380230"/>
</dbReference>
<sequence>MNPCRLLHIHSASLTLPCAVEPSSPCPTSSSRPWMSCRAASSICAAIASPCSLAMRPCSSLFGKMSGLVLVVCWEDRHCDADCLILGRTTHTWCSVNSSNQIASSKSRLRVDSDMVS</sequence>
<reference evidence="1" key="3">
    <citation type="submission" date="2021-05" db="UniProtKB">
        <authorList>
            <consortium name="EnsemblPlants"/>
        </authorList>
    </citation>
    <scope>IDENTIFICATION</scope>
    <source>
        <strain evidence="1">cv. B73</strain>
    </source>
</reference>
<evidence type="ECO:0000313" key="2">
    <source>
        <dbReference type="Proteomes" id="UP000007305"/>
    </source>
</evidence>
<keyword evidence="2" id="KW-1185">Reference proteome</keyword>
<organism evidence="1 2">
    <name type="scientific">Zea mays</name>
    <name type="common">Maize</name>
    <dbReference type="NCBI Taxonomy" id="4577"/>
    <lineage>
        <taxon>Eukaryota</taxon>
        <taxon>Viridiplantae</taxon>
        <taxon>Streptophyta</taxon>
        <taxon>Embryophyta</taxon>
        <taxon>Tracheophyta</taxon>
        <taxon>Spermatophyta</taxon>
        <taxon>Magnoliopsida</taxon>
        <taxon>Liliopsida</taxon>
        <taxon>Poales</taxon>
        <taxon>Poaceae</taxon>
        <taxon>PACMAD clade</taxon>
        <taxon>Panicoideae</taxon>
        <taxon>Andropogonodae</taxon>
        <taxon>Andropogoneae</taxon>
        <taxon>Tripsacinae</taxon>
        <taxon>Zea</taxon>
    </lineage>
</organism>
<name>A0A804QZ07_MAIZE</name>
<dbReference type="InParanoid" id="A0A804QZ07"/>
<proteinExistence type="predicted"/>
<reference evidence="1" key="2">
    <citation type="submission" date="2019-07" db="EMBL/GenBank/DDBJ databases">
        <authorList>
            <person name="Seetharam A."/>
            <person name="Woodhouse M."/>
            <person name="Cannon E."/>
        </authorList>
    </citation>
    <scope>NUCLEOTIDE SEQUENCE [LARGE SCALE GENOMIC DNA]</scope>
    <source>
        <strain evidence="1">cv. B73</strain>
    </source>
</reference>
<reference evidence="2" key="1">
    <citation type="journal article" date="2009" name="Science">
        <title>The B73 maize genome: complexity, diversity, and dynamics.</title>
        <authorList>
            <person name="Schnable P.S."/>
            <person name="Ware D."/>
            <person name="Fulton R.S."/>
            <person name="Stein J.C."/>
            <person name="Wei F."/>
            <person name="Pasternak S."/>
            <person name="Liang C."/>
            <person name="Zhang J."/>
            <person name="Fulton L."/>
            <person name="Graves T.A."/>
            <person name="Minx P."/>
            <person name="Reily A.D."/>
            <person name="Courtney L."/>
            <person name="Kruchowski S.S."/>
            <person name="Tomlinson C."/>
            <person name="Strong C."/>
            <person name="Delehaunty K."/>
            <person name="Fronick C."/>
            <person name="Courtney B."/>
            <person name="Rock S.M."/>
            <person name="Belter E."/>
            <person name="Du F."/>
            <person name="Kim K."/>
            <person name="Abbott R.M."/>
            <person name="Cotton M."/>
            <person name="Levy A."/>
            <person name="Marchetto P."/>
            <person name="Ochoa K."/>
            <person name="Jackson S.M."/>
            <person name="Gillam B."/>
            <person name="Chen W."/>
            <person name="Yan L."/>
            <person name="Higginbotham J."/>
            <person name="Cardenas M."/>
            <person name="Waligorski J."/>
            <person name="Applebaum E."/>
            <person name="Phelps L."/>
            <person name="Falcone J."/>
            <person name="Kanchi K."/>
            <person name="Thane T."/>
            <person name="Scimone A."/>
            <person name="Thane N."/>
            <person name="Henke J."/>
            <person name="Wang T."/>
            <person name="Ruppert J."/>
            <person name="Shah N."/>
            <person name="Rotter K."/>
            <person name="Hodges J."/>
            <person name="Ingenthron E."/>
            <person name="Cordes M."/>
            <person name="Kohlberg S."/>
            <person name="Sgro J."/>
            <person name="Delgado B."/>
            <person name="Mead K."/>
            <person name="Chinwalla A."/>
            <person name="Leonard S."/>
            <person name="Crouse K."/>
            <person name="Collura K."/>
            <person name="Kudrna D."/>
            <person name="Currie J."/>
            <person name="He R."/>
            <person name="Angelova A."/>
            <person name="Rajasekar S."/>
            <person name="Mueller T."/>
            <person name="Lomeli R."/>
            <person name="Scara G."/>
            <person name="Ko A."/>
            <person name="Delaney K."/>
            <person name="Wissotski M."/>
            <person name="Lopez G."/>
            <person name="Campos D."/>
            <person name="Braidotti M."/>
            <person name="Ashley E."/>
            <person name="Golser W."/>
            <person name="Kim H."/>
            <person name="Lee S."/>
            <person name="Lin J."/>
            <person name="Dujmic Z."/>
            <person name="Kim W."/>
            <person name="Talag J."/>
            <person name="Zuccolo A."/>
            <person name="Fan C."/>
            <person name="Sebastian A."/>
            <person name="Kramer M."/>
            <person name="Spiegel L."/>
            <person name="Nascimento L."/>
            <person name="Zutavern T."/>
            <person name="Miller B."/>
            <person name="Ambroise C."/>
            <person name="Muller S."/>
            <person name="Spooner W."/>
            <person name="Narechania A."/>
            <person name="Ren L."/>
            <person name="Wei S."/>
            <person name="Kumari S."/>
            <person name="Faga B."/>
            <person name="Levy M.J."/>
            <person name="McMahan L."/>
            <person name="Van Buren P."/>
            <person name="Vaughn M.W."/>
            <person name="Ying K."/>
            <person name="Yeh C.-T."/>
            <person name="Emrich S.J."/>
            <person name="Jia Y."/>
            <person name="Kalyanaraman A."/>
            <person name="Hsia A.-P."/>
            <person name="Barbazuk W.B."/>
            <person name="Baucom R.S."/>
            <person name="Brutnell T.P."/>
            <person name="Carpita N.C."/>
            <person name="Chaparro C."/>
            <person name="Chia J.-M."/>
            <person name="Deragon J.-M."/>
            <person name="Estill J.C."/>
            <person name="Fu Y."/>
            <person name="Jeddeloh J.A."/>
            <person name="Han Y."/>
            <person name="Lee H."/>
            <person name="Li P."/>
            <person name="Lisch D.R."/>
            <person name="Liu S."/>
            <person name="Liu Z."/>
            <person name="Nagel D.H."/>
            <person name="McCann M.C."/>
            <person name="SanMiguel P."/>
            <person name="Myers A.M."/>
            <person name="Nettleton D."/>
            <person name="Nguyen J."/>
            <person name="Penning B.W."/>
            <person name="Ponnala L."/>
            <person name="Schneider K.L."/>
            <person name="Schwartz D.C."/>
            <person name="Sharma A."/>
            <person name="Soderlund C."/>
            <person name="Springer N.M."/>
            <person name="Sun Q."/>
            <person name="Wang H."/>
            <person name="Waterman M."/>
            <person name="Westerman R."/>
            <person name="Wolfgruber T.K."/>
            <person name="Yang L."/>
            <person name="Yu Y."/>
            <person name="Zhang L."/>
            <person name="Zhou S."/>
            <person name="Zhu Q."/>
            <person name="Bennetzen J.L."/>
            <person name="Dawe R.K."/>
            <person name="Jiang J."/>
            <person name="Jiang N."/>
            <person name="Presting G.G."/>
            <person name="Wessler S.R."/>
            <person name="Aluru S."/>
            <person name="Martienssen R.A."/>
            <person name="Clifton S.W."/>
            <person name="McCombie W.R."/>
            <person name="Wing R.A."/>
            <person name="Wilson R.K."/>
        </authorList>
    </citation>
    <scope>NUCLEOTIDE SEQUENCE [LARGE SCALE GENOMIC DNA]</scope>
    <source>
        <strain evidence="2">cv. B73</strain>
    </source>
</reference>
<dbReference type="Gramene" id="Zm00001eb380230_T001">
    <property type="protein sequence ID" value="Zm00001eb380230_P001"/>
    <property type="gene ID" value="Zm00001eb380230"/>
</dbReference>
<evidence type="ECO:0000313" key="1">
    <source>
        <dbReference type="EnsemblPlants" id="Zm00001eb380230_P001"/>
    </source>
</evidence>
<accession>A0A804QZ07</accession>
<protein>
    <submittedName>
        <fullName evidence="1">Uncharacterized protein</fullName>
    </submittedName>
</protein>